<dbReference type="InterPro" id="IPR003594">
    <property type="entry name" value="HATPase_dom"/>
</dbReference>
<dbReference type="EC" id="2.7.13.3" evidence="2"/>
<evidence type="ECO:0000313" key="7">
    <source>
        <dbReference type="EMBL" id="ARJ03866.1"/>
    </source>
</evidence>
<gene>
    <name evidence="7" type="ORF">B5808_00425</name>
</gene>
<dbReference type="GO" id="GO:0000160">
    <property type="term" value="P:phosphorelay signal transduction system"/>
    <property type="evidence" value="ECO:0007669"/>
    <property type="project" value="UniProtKB-KW"/>
</dbReference>
<evidence type="ECO:0000256" key="1">
    <source>
        <dbReference type="ARBA" id="ARBA00000085"/>
    </source>
</evidence>
<name>A0A1X9LF80_9MICO</name>
<dbReference type="SMART" id="SM00387">
    <property type="entry name" value="HATPase_c"/>
    <property type="match status" value="1"/>
</dbReference>
<dbReference type="GO" id="GO:0004673">
    <property type="term" value="F:protein histidine kinase activity"/>
    <property type="evidence" value="ECO:0007669"/>
    <property type="project" value="UniProtKB-EC"/>
</dbReference>
<dbReference type="SUPFAM" id="SSF55874">
    <property type="entry name" value="ATPase domain of HSP90 chaperone/DNA topoisomerase II/histidine kinase"/>
    <property type="match status" value="1"/>
</dbReference>
<protein>
    <recommendedName>
        <fullName evidence="2">histidine kinase</fullName>
        <ecNumber evidence="2">2.7.13.3</ecNumber>
    </recommendedName>
</protein>
<evidence type="ECO:0000256" key="3">
    <source>
        <dbReference type="ARBA" id="ARBA00022679"/>
    </source>
</evidence>
<dbReference type="InterPro" id="IPR050482">
    <property type="entry name" value="Sensor_HK_TwoCompSys"/>
</dbReference>
<keyword evidence="3" id="KW-0808">Transferase</keyword>
<dbReference type="AlphaFoldDB" id="A0A1X9LF80"/>
<dbReference type="InterPro" id="IPR036890">
    <property type="entry name" value="HATPase_C_sf"/>
</dbReference>
<comment type="catalytic activity">
    <reaction evidence="1">
        <text>ATP + protein L-histidine = ADP + protein N-phospho-L-histidine.</text>
        <dbReference type="EC" id="2.7.13.3"/>
    </reaction>
</comment>
<dbReference type="EMBL" id="CP020715">
    <property type="protein sequence ID" value="ARJ03866.1"/>
    <property type="molecule type" value="Genomic_DNA"/>
</dbReference>
<reference evidence="7 8" key="1">
    <citation type="submission" date="2017-04" db="EMBL/GenBank/DDBJ databases">
        <authorList>
            <person name="Afonso C.L."/>
            <person name="Miller P.J."/>
            <person name="Scott M.A."/>
            <person name="Spackman E."/>
            <person name="Goraichik I."/>
            <person name="Dimitrov K.M."/>
            <person name="Suarez D.L."/>
            <person name="Swayne D.E."/>
        </authorList>
    </citation>
    <scope>NUCLEOTIDE SEQUENCE [LARGE SCALE GENOMIC DNA]</scope>
    <source>
        <strain evidence="8">XA(T)</strain>
    </source>
</reference>
<keyword evidence="4" id="KW-0418">Kinase</keyword>
<dbReference type="PANTHER" id="PTHR24421">
    <property type="entry name" value="NITRATE/NITRITE SENSOR PROTEIN NARX-RELATED"/>
    <property type="match status" value="1"/>
</dbReference>
<accession>A0A1X9LF80</accession>
<dbReference type="STRING" id="1619308.B5808_00425"/>
<evidence type="ECO:0000256" key="2">
    <source>
        <dbReference type="ARBA" id="ARBA00012438"/>
    </source>
</evidence>
<organism evidence="7 8">
    <name type="scientific">Cnuibacter physcomitrellae</name>
    <dbReference type="NCBI Taxonomy" id="1619308"/>
    <lineage>
        <taxon>Bacteria</taxon>
        <taxon>Bacillati</taxon>
        <taxon>Actinomycetota</taxon>
        <taxon>Actinomycetes</taxon>
        <taxon>Micrococcales</taxon>
        <taxon>Microbacteriaceae</taxon>
        <taxon>Cnuibacter</taxon>
    </lineage>
</organism>
<dbReference type="PANTHER" id="PTHR24421:SF10">
    <property type="entry name" value="NITRATE_NITRITE SENSOR PROTEIN NARQ"/>
    <property type="match status" value="1"/>
</dbReference>
<evidence type="ECO:0000256" key="5">
    <source>
        <dbReference type="ARBA" id="ARBA00023012"/>
    </source>
</evidence>
<evidence type="ECO:0000313" key="8">
    <source>
        <dbReference type="Proteomes" id="UP000192775"/>
    </source>
</evidence>
<evidence type="ECO:0000256" key="4">
    <source>
        <dbReference type="ARBA" id="ARBA00022777"/>
    </source>
</evidence>
<dbReference type="Gene3D" id="3.30.565.10">
    <property type="entry name" value="Histidine kinase-like ATPase, C-terminal domain"/>
    <property type="match status" value="1"/>
</dbReference>
<evidence type="ECO:0000259" key="6">
    <source>
        <dbReference type="SMART" id="SM00387"/>
    </source>
</evidence>
<dbReference type="Proteomes" id="UP000192775">
    <property type="component" value="Chromosome"/>
</dbReference>
<dbReference type="RefSeq" id="WP_085017678.1">
    <property type="nucleotide sequence ID" value="NZ_BMHD01000001.1"/>
</dbReference>
<keyword evidence="8" id="KW-1185">Reference proteome</keyword>
<dbReference type="Pfam" id="PF02518">
    <property type="entry name" value="HATPase_c"/>
    <property type="match status" value="1"/>
</dbReference>
<dbReference type="KEGG" id="cphy:B5808_00425"/>
<sequence>MTSVGPRPNGGSLSLGARILGSVHRVTALLRVALLAPLIVLAVFLADSGDAGATAFAIWVSVFAIWGLFTVGWSVWRPVPSWAGTASILVDLGMFIAMALSSAGATSFITPVFYLYPVFSVFYYRPALTAVVGGLVAGGYAAVWLENLAVRGGPAQPGIVWMHFLLLTWMALTTTALSLVLAHRARTDTAAQSEHSRLVAQVLAADHRAGTRLADELHDGPLQDVIAVRRLLEQIGDTSTETALIATADHLLEETTARLRGTVQSLHPQVLAELGLAAAVEELARTATSRGTVPVFATVEPVPPLGSEREAALFGACREFVANAQRHAEAGRIDVALARRDQLIVLSVTDDGHGFTVGPSTSSAAIRAGHVGLASHELRINGLGGSVVVDSRLGVGTAVTAALPLADTGAPL</sequence>
<dbReference type="CDD" id="cd16917">
    <property type="entry name" value="HATPase_UhpB-NarQ-NarX-like"/>
    <property type="match status" value="1"/>
</dbReference>
<keyword evidence="5" id="KW-0902">Two-component regulatory system</keyword>
<proteinExistence type="predicted"/>
<feature type="domain" description="Histidine kinase/HSP90-like ATPase" evidence="6">
    <location>
        <begin position="308"/>
        <end position="407"/>
    </location>
</feature>